<dbReference type="AlphaFoldDB" id="A0AA86PHJ8"/>
<keyword evidence="1" id="KW-0812">Transmembrane</keyword>
<evidence type="ECO:0000256" key="1">
    <source>
        <dbReference type="SAM" id="Phobius"/>
    </source>
</evidence>
<feature type="transmembrane region" description="Helical" evidence="1">
    <location>
        <begin position="16"/>
        <end position="34"/>
    </location>
</feature>
<feature type="transmembrane region" description="Helical" evidence="1">
    <location>
        <begin position="46"/>
        <end position="67"/>
    </location>
</feature>
<comment type="caution">
    <text evidence="2">The sequence shown here is derived from an EMBL/GenBank/DDBJ whole genome shotgun (WGS) entry which is preliminary data.</text>
</comment>
<keyword evidence="4" id="KW-1185">Reference proteome</keyword>
<name>A0AA86PHJ8_9EUKA</name>
<evidence type="ECO:0000313" key="3">
    <source>
        <dbReference type="EMBL" id="CAL5990730.1"/>
    </source>
</evidence>
<gene>
    <name evidence="3" type="ORF">HINF_LOCUS11562</name>
    <name evidence="2" type="ORF">HINF_LOCUS26067</name>
</gene>
<organism evidence="2">
    <name type="scientific">Hexamita inflata</name>
    <dbReference type="NCBI Taxonomy" id="28002"/>
    <lineage>
        <taxon>Eukaryota</taxon>
        <taxon>Metamonada</taxon>
        <taxon>Diplomonadida</taxon>
        <taxon>Hexamitidae</taxon>
        <taxon>Hexamitinae</taxon>
        <taxon>Hexamita</taxon>
    </lineage>
</organism>
<dbReference type="EMBL" id="CAXDID020000025">
    <property type="protein sequence ID" value="CAL5990730.1"/>
    <property type="molecule type" value="Genomic_DNA"/>
</dbReference>
<reference evidence="3 4" key="2">
    <citation type="submission" date="2024-07" db="EMBL/GenBank/DDBJ databases">
        <authorList>
            <person name="Akdeniz Z."/>
        </authorList>
    </citation>
    <scope>NUCLEOTIDE SEQUENCE [LARGE SCALE GENOMIC DNA]</scope>
</reference>
<dbReference type="EMBL" id="CATOUU010000654">
    <property type="protein sequence ID" value="CAI9938422.1"/>
    <property type="molecule type" value="Genomic_DNA"/>
</dbReference>
<evidence type="ECO:0000313" key="4">
    <source>
        <dbReference type="Proteomes" id="UP001642409"/>
    </source>
</evidence>
<feature type="transmembrane region" description="Helical" evidence="1">
    <location>
        <begin position="79"/>
        <end position="103"/>
    </location>
</feature>
<protein>
    <submittedName>
        <fullName evidence="3">Hypothetical_protein</fullName>
    </submittedName>
</protein>
<sequence>MCQHISPYQIQTSSNFTSYIYLATLDFPLYTIVLSGSSNQVDSFNILRLILFCNIPQVINIFYQHSLQHWQLQDGEYFYFYRIYFCSFLQFVSSSSAVVVGYLHMLHVHDFKVSFQLSSTKFSIFQIFTFLKTAKNCMSEFWIQLCFQNRGPMREHNNTGHPDLVITATAELFSHSLIQSGGQSKGDSVKEGSEVVYLLFFDIMVHRVTQLQKIDIIFYLQLCIHLPLPNESTILNIFVQQIDEHQIKMISKMLNEFYQELNDV</sequence>
<keyword evidence="1" id="KW-0472">Membrane</keyword>
<dbReference type="Proteomes" id="UP001642409">
    <property type="component" value="Unassembled WGS sequence"/>
</dbReference>
<keyword evidence="1" id="KW-1133">Transmembrane helix</keyword>
<evidence type="ECO:0000313" key="2">
    <source>
        <dbReference type="EMBL" id="CAI9938422.1"/>
    </source>
</evidence>
<proteinExistence type="predicted"/>
<reference evidence="2" key="1">
    <citation type="submission" date="2023-06" db="EMBL/GenBank/DDBJ databases">
        <authorList>
            <person name="Kurt Z."/>
        </authorList>
    </citation>
    <scope>NUCLEOTIDE SEQUENCE</scope>
</reference>
<accession>A0AA86PHJ8</accession>